<dbReference type="EMBL" id="OX465078">
    <property type="protein sequence ID" value="CAI9270300.1"/>
    <property type="molecule type" value="Genomic_DNA"/>
</dbReference>
<organism evidence="2 3">
    <name type="scientific">Lactuca saligna</name>
    <name type="common">Willowleaf lettuce</name>
    <dbReference type="NCBI Taxonomy" id="75948"/>
    <lineage>
        <taxon>Eukaryota</taxon>
        <taxon>Viridiplantae</taxon>
        <taxon>Streptophyta</taxon>
        <taxon>Embryophyta</taxon>
        <taxon>Tracheophyta</taxon>
        <taxon>Spermatophyta</taxon>
        <taxon>Magnoliopsida</taxon>
        <taxon>eudicotyledons</taxon>
        <taxon>Gunneridae</taxon>
        <taxon>Pentapetalae</taxon>
        <taxon>asterids</taxon>
        <taxon>campanulids</taxon>
        <taxon>Asterales</taxon>
        <taxon>Asteraceae</taxon>
        <taxon>Cichorioideae</taxon>
        <taxon>Cichorieae</taxon>
        <taxon>Lactucinae</taxon>
        <taxon>Lactuca</taxon>
    </lineage>
</organism>
<evidence type="ECO:0000313" key="3">
    <source>
        <dbReference type="Proteomes" id="UP001177003"/>
    </source>
</evidence>
<dbReference type="PANTHER" id="PTHR33463:SF96">
    <property type="entry name" value="LEUCINE-RICH REPEAT DOMAIN, L DOMAIN-LIKE PROTEIN-RELATED"/>
    <property type="match status" value="1"/>
</dbReference>
<dbReference type="PANTHER" id="PTHR33463">
    <property type="entry name" value="NB-ARC DOMAIN-CONTAINING PROTEIN-RELATED"/>
    <property type="match status" value="1"/>
</dbReference>
<name>A0AA35Y9P6_LACSI</name>
<evidence type="ECO:0000313" key="2">
    <source>
        <dbReference type="EMBL" id="CAI9270300.1"/>
    </source>
</evidence>
<dbReference type="Proteomes" id="UP001177003">
    <property type="component" value="Chromosome 2"/>
</dbReference>
<sequence>MEIVSEIVRGVVQVLIVPVKKQLDYLISYKKYVGDMRTRKADLDAARVGMESQKKQNRERRLEVPAQVDPWLIEAEQMNKKVEEFPSEVLSCLDLKSRHKLGRKAFKIFKEIEGVLG</sequence>
<proteinExistence type="predicted"/>
<reference evidence="2" key="1">
    <citation type="submission" date="2023-04" db="EMBL/GenBank/DDBJ databases">
        <authorList>
            <person name="Vijverberg K."/>
            <person name="Xiong W."/>
            <person name="Schranz E."/>
        </authorList>
    </citation>
    <scope>NUCLEOTIDE SEQUENCE</scope>
</reference>
<gene>
    <name evidence="2" type="ORF">LSALG_LOCUS10620</name>
</gene>
<protein>
    <submittedName>
        <fullName evidence="2">Uncharacterized protein</fullName>
    </submittedName>
</protein>
<dbReference type="InterPro" id="IPR050905">
    <property type="entry name" value="Plant_NBS-LRR"/>
</dbReference>
<keyword evidence="1" id="KW-0611">Plant defense</keyword>
<dbReference type="AlphaFoldDB" id="A0AA35Y9P6"/>
<evidence type="ECO:0000256" key="1">
    <source>
        <dbReference type="ARBA" id="ARBA00022821"/>
    </source>
</evidence>
<keyword evidence="3" id="KW-1185">Reference proteome</keyword>
<accession>A0AA35Y9P6</accession>